<dbReference type="AlphaFoldDB" id="A0A1T4TIC2"/>
<evidence type="ECO:0000313" key="2">
    <source>
        <dbReference type="Proteomes" id="UP000190367"/>
    </source>
</evidence>
<reference evidence="2" key="1">
    <citation type="submission" date="2017-02" db="EMBL/GenBank/DDBJ databases">
        <authorList>
            <person name="Varghese N."/>
            <person name="Submissions S."/>
        </authorList>
    </citation>
    <scope>NUCLEOTIDE SEQUENCE [LARGE SCALE GENOMIC DNA]</scope>
    <source>
        <strain evidence="2">DSM 22224</strain>
    </source>
</reference>
<accession>A0A1T4TIC2</accession>
<organism evidence="1 2">
    <name type="scientific">Chitinophaga eiseniae</name>
    <dbReference type="NCBI Taxonomy" id="634771"/>
    <lineage>
        <taxon>Bacteria</taxon>
        <taxon>Pseudomonadati</taxon>
        <taxon>Bacteroidota</taxon>
        <taxon>Chitinophagia</taxon>
        <taxon>Chitinophagales</taxon>
        <taxon>Chitinophagaceae</taxon>
        <taxon>Chitinophaga</taxon>
    </lineage>
</organism>
<dbReference type="EMBL" id="FUWZ01000005">
    <property type="protein sequence ID" value="SKA40235.1"/>
    <property type="molecule type" value="Genomic_DNA"/>
</dbReference>
<name>A0A1T4TIC2_9BACT</name>
<keyword evidence="2" id="KW-1185">Reference proteome</keyword>
<dbReference type="OrthoDB" id="275232at2"/>
<dbReference type="RefSeq" id="WP_078671963.1">
    <property type="nucleotide sequence ID" value="NZ_FUWZ01000005.1"/>
</dbReference>
<proteinExistence type="predicted"/>
<evidence type="ECO:0000313" key="1">
    <source>
        <dbReference type="EMBL" id="SKA40235.1"/>
    </source>
</evidence>
<dbReference type="Proteomes" id="UP000190367">
    <property type="component" value="Unassembled WGS sequence"/>
</dbReference>
<protein>
    <submittedName>
        <fullName evidence="1">Uncharacterized protein</fullName>
    </submittedName>
</protein>
<sequence>MNVVGFLQVHDPHIACSKDINDLFSDIFLNKERLSEICNYLENGVSIVRYISNLYDTDGELIGPNIIYTDGLWVWPSYYSFYLKKYPQMLIPEELQSHIGLNIEKTISLNQGEKEYIEYLTGKMLGIKLPSGYKLSQDISTIIKERGDAITCY</sequence>
<gene>
    <name evidence="1" type="ORF">SAMN04488128_105148</name>
</gene>